<name>A0A8T0G662_CERPU</name>
<sequence>MGSVMEEQHLSMTGERWKVAFLDNVTVDCEQLHLLVLQQAGIALKSPLPLHLTSGFLPFTFLPVLPVVDRTFSRLSERRRRRRRLSLKDSRCGPVCFLLNVFGYIKFLSVDERW</sequence>
<dbReference type="AlphaFoldDB" id="A0A8T0G662"/>
<dbReference type="Proteomes" id="UP000822688">
    <property type="component" value="Chromosome 12"/>
</dbReference>
<reference evidence="1" key="1">
    <citation type="submission" date="2020-06" db="EMBL/GenBank/DDBJ databases">
        <title>WGS assembly of Ceratodon purpureus strain R40.</title>
        <authorList>
            <person name="Carey S.B."/>
            <person name="Jenkins J."/>
            <person name="Shu S."/>
            <person name="Lovell J.T."/>
            <person name="Sreedasyam A."/>
            <person name="Maumus F."/>
            <person name="Tiley G.P."/>
            <person name="Fernandez-Pozo N."/>
            <person name="Barry K."/>
            <person name="Chen C."/>
            <person name="Wang M."/>
            <person name="Lipzen A."/>
            <person name="Daum C."/>
            <person name="Saski C.A."/>
            <person name="Payton A.C."/>
            <person name="Mcbreen J.C."/>
            <person name="Conrad R.E."/>
            <person name="Kollar L.M."/>
            <person name="Olsson S."/>
            <person name="Huttunen S."/>
            <person name="Landis J.B."/>
            <person name="Wickett N.J."/>
            <person name="Johnson M.G."/>
            <person name="Rensing S.A."/>
            <person name="Grimwood J."/>
            <person name="Schmutz J."/>
            <person name="Mcdaniel S.F."/>
        </authorList>
    </citation>
    <scope>NUCLEOTIDE SEQUENCE</scope>
    <source>
        <strain evidence="1">R40</strain>
    </source>
</reference>
<comment type="caution">
    <text evidence="1">The sequence shown here is derived from an EMBL/GenBank/DDBJ whole genome shotgun (WGS) entry which is preliminary data.</text>
</comment>
<evidence type="ECO:0000313" key="1">
    <source>
        <dbReference type="EMBL" id="KAG0553589.1"/>
    </source>
</evidence>
<protein>
    <submittedName>
        <fullName evidence="1">Uncharacterized protein</fullName>
    </submittedName>
</protein>
<evidence type="ECO:0000313" key="2">
    <source>
        <dbReference type="Proteomes" id="UP000822688"/>
    </source>
</evidence>
<proteinExistence type="predicted"/>
<accession>A0A8T0G662</accession>
<dbReference type="EMBL" id="CM026433">
    <property type="protein sequence ID" value="KAG0553589.1"/>
    <property type="molecule type" value="Genomic_DNA"/>
</dbReference>
<gene>
    <name evidence="1" type="ORF">KC19_12G023300</name>
</gene>
<keyword evidence="2" id="KW-1185">Reference proteome</keyword>
<organism evidence="1 2">
    <name type="scientific">Ceratodon purpureus</name>
    <name type="common">Fire moss</name>
    <name type="synonym">Dicranum purpureum</name>
    <dbReference type="NCBI Taxonomy" id="3225"/>
    <lineage>
        <taxon>Eukaryota</taxon>
        <taxon>Viridiplantae</taxon>
        <taxon>Streptophyta</taxon>
        <taxon>Embryophyta</taxon>
        <taxon>Bryophyta</taxon>
        <taxon>Bryophytina</taxon>
        <taxon>Bryopsida</taxon>
        <taxon>Dicranidae</taxon>
        <taxon>Pseudoditrichales</taxon>
        <taxon>Ditrichaceae</taxon>
        <taxon>Ceratodon</taxon>
    </lineage>
</organism>